<evidence type="ECO:0000313" key="2">
    <source>
        <dbReference type="EMBL" id="WBL35272.1"/>
    </source>
</evidence>
<dbReference type="SUPFAM" id="SSF53067">
    <property type="entry name" value="Actin-like ATPase domain"/>
    <property type="match status" value="1"/>
</dbReference>
<protein>
    <recommendedName>
        <fullName evidence="1">Gcp-like domain-containing protein</fullName>
    </recommendedName>
</protein>
<reference evidence="2 3" key="1">
    <citation type="journal article" date="2023" name="ISME J.">
        <title>Thermophilic Dehalococcoidia with unusual traits shed light on an unexpected past.</title>
        <authorList>
            <person name="Palmer M."/>
            <person name="Covington J.K."/>
            <person name="Zhou E.M."/>
            <person name="Thomas S.C."/>
            <person name="Habib N."/>
            <person name="Seymour C.O."/>
            <person name="Lai D."/>
            <person name="Johnston J."/>
            <person name="Hashimi A."/>
            <person name="Jiao J.Y."/>
            <person name="Muok A.R."/>
            <person name="Liu L."/>
            <person name="Xian W.D."/>
            <person name="Zhi X.Y."/>
            <person name="Li M.M."/>
            <person name="Silva L.P."/>
            <person name="Bowen B.P."/>
            <person name="Louie K."/>
            <person name="Briegel A."/>
            <person name="Pett-Ridge J."/>
            <person name="Weber P.K."/>
            <person name="Tocheva E.I."/>
            <person name="Woyke T."/>
            <person name="Northen T.R."/>
            <person name="Mayali X."/>
            <person name="Li W.J."/>
            <person name="Hedlund B.P."/>
        </authorList>
    </citation>
    <scope>NUCLEOTIDE SEQUENCE [LARGE SCALE GENOMIC DNA]</scope>
    <source>
        <strain evidence="2 3">YIM 72310</strain>
    </source>
</reference>
<dbReference type="EMBL" id="CP115149">
    <property type="protein sequence ID" value="WBL35272.1"/>
    <property type="molecule type" value="Genomic_DNA"/>
</dbReference>
<dbReference type="InterPro" id="IPR000905">
    <property type="entry name" value="Gcp-like_dom"/>
</dbReference>
<evidence type="ECO:0000259" key="1">
    <source>
        <dbReference type="Pfam" id="PF00814"/>
    </source>
</evidence>
<keyword evidence="3" id="KW-1185">Reference proteome</keyword>
<accession>A0ABY7M3V1</accession>
<dbReference type="Pfam" id="PF00814">
    <property type="entry name" value="TsaD"/>
    <property type="match status" value="1"/>
</dbReference>
<gene>
    <name evidence="2" type="ORF">O0235_10805</name>
</gene>
<sequence length="112" mass="11316">MTASGRLSSLKRSGRIRPGCSRTIEALLGGERPAGIIVVTGPGSYAGLRVGIATAQGLSLATGAPLYGVRTFEAVALAAGAAAVTAIHPARSAASLELQRWAAREGRRATSC</sequence>
<dbReference type="InterPro" id="IPR043129">
    <property type="entry name" value="ATPase_NBD"/>
</dbReference>
<dbReference type="RefSeq" id="WP_270055799.1">
    <property type="nucleotide sequence ID" value="NZ_CP115149.1"/>
</dbReference>
<evidence type="ECO:0000313" key="3">
    <source>
        <dbReference type="Proteomes" id="UP001212803"/>
    </source>
</evidence>
<name>A0ABY7M3V1_9CHLR</name>
<dbReference type="Gene3D" id="3.30.420.40">
    <property type="match status" value="1"/>
</dbReference>
<dbReference type="Proteomes" id="UP001212803">
    <property type="component" value="Chromosome"/>
</dbReference>
<feature type="domain" description="Gcp-like" evidence="1">
    <location>
        <begin position="34"/>
        <end position="82"/>
    </location>
</feature>
<proteinExistence type="predicted"/>
<organism evidence="2 3">
    <name type="scientific">Tepidiforma flava</name>
    <dbReference type="NCBI Taxonomy" id="3004094"/>
    <lineage>
        <taxon>Bacteria</taxon>
        <taxon>Bacillati</taxon>
        <taxon>Chloroflexota</taxon>
        <taxon>Tepidiformia</taxon>
        <taxon>Tepidiformales</taxon>
        <taxon>Tepidiformaceae</taxon>
        <taxon>Tepidiforma</taxon>
    </lineage>
</organism>